<feature type="domain" description="RRM" evidence="10">
    <location>
        <begin position="46"/>
        <end position="131"/>
    </location>
</feature>
<dbReference type="Gene3D" id="2.130.10.10">
    <property type="entry name" value="YVTN repeat-like/Quinoprotein amine dehydrogenase"/>
    <property type="match status" value="2"/>
</dbReference>
<dbReference type="InterPro" id="IPR013979">
    <property type="entry name" value="TIF_beta_prop-like"/>
</dbReference>
<comment type="subcellular location">
    <subcellularLocation>
        <location evidence="6 7">Cytoplasm</location>
    </subcellularLocation>
</comment>
<dbReference type="GO" id="GO:0001732">
    <property type="term" value="P:formation of cytoplasmic translation initiation complex"/>
    <property type="evidence" value="ECO:0007669"/>
    <property type="project" value="UniProtKB-UniRule"/>
</dbReference>
<evidence type="ECO:0000256" key="9">
    <source>
        <dbReference type="SAM" id="MobiDB-lite"/>
    </source>
</evidence>
<keyword evidence="3" id="KW-0853">WD repeat</keyword>
<dbReference type="InterPro" id="IPR015943">
    <property type="entry name" value="WD40/YVTN_repeat-like_dom_sf"/>
</dbReference>
<evidence type="ECO:0000256" key="8">
    <source>
        <dbReference type="SAM" id="Coils"/>
    </source>
</evidence>
<dbReference type="GO" id="GO:0003723">
    <property type="term" value="F:RNA binding"/>
    <property type="evidence" value="ECO:0007669"/>
    <property type="project" value="UniProtKB-UniRule"/>
</dbReference>
<reference evidence="11 12" key="1">
    <citation type="submission" date="2017-06" db="EMBL/GenBank/DDBJ databases">
        <title>A platform for efficient transgenesis in Macrostomum lignano, a flatworm model organism for stem cell research.</title>
        <authorList>
            <person name="Berezikov E."/>
        </authorList>
    </citation>
    <scope>NUCLEOTIDE SEQUENCE [LARGE SCALE GENOMIC DNA]</scope>
    <source>
        <strain evidence="11">DV1</strain>
        <tissue evidence="11">Whole organism</tissue>
    </source>
</reference>
<evidence type="ECO:0000259" key="10">
    <source>
        <dbReference type="PROSITE" id="PS50102"/>
    </source>
</evidence>
<accession>A0A267E5Z1</accession>
<dbReference type="EMBL" id="NIVC01002550">
    <property type="protein sequence ID" value="PAA56985.1"/>
    <property type="molecule type" value="Genomic_DNA"/>
</dbReference>
<dbReference type="GO" id="GO:0016282">
    <property type="term" value="C:eukaryotic 43S preinitiation complex"/>
    <property type="evidence" value="ECO:0007669"/>
    <property type="project" value="UniProtKB-UniRule"/>
</dbReference>
<evidence type="ECO:0000313" key="12">
    <source>
        <dbReference type="Proteomes" id="UP000215902"/>
    </source>
</evidence>
<comment type="similarity">
    <text evidence="6 7">Belongs to the eIF-3 subunit B family.</text>
</comment>
<dbReference type="InterPro" id="IPR035979">
    <property type="entry name" value="RBD_domain_sf"/>
</dbReference>
<dbReference type="Proteomes" id="UP000215902">
    <property type="component" value="Unassembled WGS sequence"/>
</dbReference>
<keyword evidence="1 6" id="KW-0963">Cytoplasm</keyword>
<gene>
    <name evidence="11" type="ORF">BOX15_Mlig024115g2</name>
</gene>
<dbReference type="PANTHER" id="PTHR14068:SF0">
    <property type="entry name" value="EUKARYOTIC TRANSLATION INITIATION FACTOR 3 SUBUNIT B"/>
    <property type="match status" value="1"/>
</dbReference>
<comment type="subunit">
    <text evidence="6 7">Component of the eukaryotic translation initiation factor 3 (eIF-3) complex.</text>
</comment>
<dbReference type="STRING" id="282301.A0A267E5Z1"/>
<protein>
    <recommendedName>
        <fullName evidence="6 7">Eukaryotic translation initiation factor 3 subunit B</fullName>
        <shortName evidence="6 7">eIF3b</shortName>
    </recommendedName>
    <alternativeName>
        <fullName evidence="6">Eukaryotic translation initiation factor 3 subunit 9</fullName>
    </alternativeName>
</protein>
<dbReference type="GO" id="GO:0031369">
    <property type="term" value="F:translation initiation factor binding"/>
    <property type="evidence" value="ECO:0007669"/>
    <property type="project" value="InterPro"/>
</dbReference>
<name>A0A267E5Z1_9PLAT</name>
<keyword evidence="8" id="KW-0175">Coiled coil</keyword>
<evidence type="ECO:0000256" key="1">
    <source>
        <dbReference type="ARBA" id="ARBA00022490"/>
    </source>
</evidence>
<dbReference type="GO" id="GO:0005852">
    <property type="term" value="C:eukaryotic translation initiation factor 3 complex"/>
    <property type="evidence" value="ECO:0007669"/>
    <property type="project" value="UniProtKB-UniRule"/>
</dbReference>
<evidence type="ECO:0000256" key="6">
    <source>
        <dbReference type="HAMAP-Rule" id="MF_03001"/>
    </source>
</evidence>
<dbReference type="GO" id="GO:0033290">
    <property type="term" value="C:eukaryotic 48S preinitiation complex"/>
    <property type="evidence" value="ECO:0007669"/>
    <property type="project" value="UniProtKB-UniRule"/>
</dbReference>
<dbReference type="Pfam" id="PF08662">
    <property type="entry name" value="eIF2A"/>
    <property type="match status" value="1"/>
</dbReference>
<dbReference type="PANTHER" id="PTHR14068">
    <property type="entry name" value="EUKARYOTIC TRANSLATION INITIATION FACTOR 3 EIF3 -RELATED"/>
    <property type="match status" value="1"/>
</dbReference>
<dbReference type="SUPFAM" id="SSF69322">
    <property type="entry name" value="Tricorn protease domain 2"/>
    <property type="match status" value="1"/>
</dbReference>
<dbReference type="PIRSF" id="PIRSF036424">
    <property type="entry name" value="eIF3b"/>
    <property type="match status" value="1"/>
</dbReference>
<dbReference type="SUPFAM" id="SSF54928">
    <property type="entry name" value="RNA-binding domain, RBD"/>
    <property type="match status" value="1"/>
</dbReference>
<dbReference type="GO" id="GO:0003743">
    <property type="term" value="F:translation initiation factor activity"/>
    <property type="evidence" value="ECO:0007669"/>
    <property type="project" value="UniProtKB-UniRule"/>
</dbReference>
<dbReference type="Gene3D" id="3.30.70.330">
    <property type="match status" value="1"/>
</dbReference>
<dbReference type="OrthoDB" id="10250414at2759"/>
<evidence type="ECO:0000313" key="11">
    <source>
        <dbReference type="EMBL" id="PAA56985.1"/>
    </source>
</evidence>
<comment type="function">
    <text evidence="7">Component of the eukaryotic translation initiation factor 3 (eIF-3) complex, which is involved in protein synthesis and, together with other initiation factors, stimulates binding of mRNA and methionyl-tRNAi to the 40S ribosome.</text>
</comment>
<keyword evidence="12" id="KW-1185">Reference proteome</keyword>
<feature type="region of interest" description="Disordered" evidence="9">
    <location>
        <begin position="1"/>
        <end position="21"/>
    </location>
</feature>
<feature type="coiled-coil region" evidence="8">
    <location>
        <begin position="611"/>
        <end position="638"/>
    </location>
</feature>
<dbReference type="InterPro" id="IPR011400">
    <property type="entry name" value="EIF3B"/>
</dbReference>
<keyword evidence="5 6" id="KW-0648">Protein biosynthesis</keyword>
<comment type="caution">
    <text evidence="11">The sequence shown here is derived from an EMBL/GenBank/DDBJ whole genome shotgun (WGS) entry which is preliminary data.</text>
</comment>
<keyword evidence="4 6" id="KW-0694">RNA-binding</keyword>
<dbReference type="AlphaFoldDB" id="A0A267E5Z1"/>
<dbReference type="InterPro" id="IPR000504">
    <property type="entry name" value="RRM_dom"/>
</dbReference>
<evidence type="ECO:0000256" key="7">
    <source>
        <dbReference type="PIRNR" id="PIRNR036424"/>
    </source>
</evidence>
<dbReference type="Pfam" id="PF00076">
    <property type="entry name" value="RRM_1"/>
    <property type="match status" value="1"/>
</dbReference>
<proteinExistence type="inferred from homology"/>
<evidence type="ECO:0000256" key="2">
    <source>
        <dbReference type="ARBA" id="ARBA00022540"/>
    </source>
</evidence>
<dbReference type="PROSITE" id="PS50102">
    <property type="entry name" value="RRM"/>
    <property type="match status" value="1"/>
</dbReference>
<keyword evidence="2 6" id="KW-0396">Initiation factor</keyword>
<organism evidence="11 12">
    <name type="scientific">Macrostomum lignano</name>
    <dbReference type="NCBI Taxonomy" id="282301"/>
    <lineage>
        <taxon>Eukaryota</taxon>
        <taxon>Metazoa</taxon>
        <taxon>Spiralia</taxon>
        <taxon>Lophotrochozoa</taxon>
        <taxon>Platyhelminthes</taxon>
        <taxon>Rhabditophora</taxon>
        <taxon>Macrostomorpha</taxon>
        <taxon>Macrostomida</taxon>
        <taxon>Macrostomidae</taxon>
        <taxon>Macrostomum</taxon>
    </lineage>
</organism>
<dbReference type="HAMAP" id="MF_03001">
    <property type="entry name" value="eIF3b"/>
    <property type="match status" value="1"/>
</dbReference>
<comment type="function">
    <text evidence="6">RNA-binding component of the eukaryotic translation initiation factor 3 (eIF-3) complex, which is involved in protein synthesis of a specialized repertoire of mRNAs and, together with other initiation factors, stimulates binding of mRNA and methionyl-tRNAi to the 40S ribosome. The eIF-3 complex specifically targets and initiates translation of a subset of mRNAs involved in cell proliferation.</text>
</comment>
<evidence type="ECO:0000256" key="3">
    <source>
        <dbReference type="ARBA" id="ARBA00022574"/>
    </source>
</evidence>
<evidence type="ECO:0000256" key="4">
    <source>
        <dbReference type="ARBA" id="ARBA00022884"/>
    </source>
</evidence>
<evidence type="ECO:0000256" key="5">
    <source>
        <dbReference type="ARBA" id="ARBA00022917"/>
    </source>
</evidence>
<sequence length="692" mass="79801">MGSEEDIDVSGEDFTDPDDFVDDIDDKELLGDILAEKPQEKKAINNALVLSGLPIVDSARIERLQVFIRDKFLDKHGEVVKFSMPTDENGNSLGFALCCFQTDQQALDALTDIQGASLDKMHTLNVFKFSDFNRLADADDEWKPPEKAPFVDRGDLRSWLREDRCHDQFGVLHTAGSVATIYWHWPGDPQPVDSATRNNWTESRLHWSPLGTYLATYHTKGIALWGGEKFEQINRFQHKNVQIIDFSPCERYLVTFSPSVTKEDPHAIKMFEVDTGKMKRSFLHEQAAKWPVFKWSHKGEFFARVQTGKALQVFETPSFSLLDKKSISVQDVQDLSWSPTDNILAYWIAETDNQPARVILMTMPEKREVATKMLFNVADCRMHWHPQGNYLCVRVNRYTKKKLDADNTPKYINIYTNFEVFRMREKNIPVEKIEVTDAVSCFTWEPHGSKFAMVQGIASKGLSVVFYQVNAHDIEKVKVLEKRNVNTISWSPIGQHVVLAGLRSANGGLEFIDTSDMKTTANQEHFGATDIEWDPTGRYVVTTVSFWHVKVDNASHVYSSHGTLLYKLNKLERICQFAWRPRPPTLLSDEQIKNIKKNMKTYSRRFEKEDLQSSTRASKELLEKRARLKTEYEKWRAKLLEKFRGEKQKRLELRGVDTDELDSNAQDFVEETLEFPIKVERIRIDKLPQVAE</sequence>
<dbReference type="InterPro" id="IPR012677">
    <property type="entry name" value="Nucleotide-bd_a/b_plait_sf"/>
</dbReference>